<evidence type="ECO:0000313" key="3">
    <source>
        <dbReference type="EMBL" id="GAC30658.1"/>
    </source>
</evidence>
<dbReference type="Gene3D" id="3.30.70.1430">
    <property type="entry name" value="Multidrug efflux transporter AcrB pore domain"/>
    <property type="match status" value="2"/>
</dbReference>
<feature type="transmembrane region" description="Helical" evidence="2">
    <location>
        <begin position="916"/>
        <end position="936"/>
    </location>
</feature>
<proteinExistence type="predicted"/>
<feature type="compositionally biased region" description="Basic and acidic residues" evidence="1">
    <location>
        <begin position="1029"/>
        <end position="1045"/>
    </location>
</feature>
<dbReference type="Gene3D" id="3.30.2090.10">
    <property type="entry name" value="Multidrug efflux transporter AcrB TolC docking domain, DN and DC subdomains"/>
    <property type="match status" value="2"/>
</dbReference>
<feature type="transmembrane region" description="Helical" evidence="2">
    <location>
        <begin position="374"/>
        <end position="394"/>
    </location>
</feature>
<dbReference type="STRING" id="1121922.GCA_000428905_03346"/>
<dbReference type="InterPro" id="IPR001036">
    <property type="entry name" value="Acrflvin-R"/>
</dbReference>
<dbReference type="PANTHER" id="PTHR32063">
    <property type="match status" value="1"/>
</dbReference>
<name>K6ZP46_9ALTE</name>
<feature type="transmembrane region" description="Helical" evidence="2">
    <location>
        <begin position="961"/>
        <end position="983"/>
    </location>
</feature>
<dbReference type="InterPro" id="IPR027463">
    <property type="entry name" value="AcrB_DN_DC_subdom"/>
</dbReference>
<dbReference type="Gene3D" id="1.20.1640.10">
    <property type="entry name" value="Multidrug efflux transporter AcrB transmembrane domain"/>
    <property type="match status" value="2"/>
</dbReference>
<dbReference type="GO" id="GO:0042910">
    <property type="term" value="F:xenobiotic transmembrane transporter activity"/>
    <property type="evidence" value="ECO:0007669"/>
    <property type="project" value="TreeGrafter"/>
</dbReference>
<dbReference type="Gene3D" id="3.30.70.1440">
    <property type="entry name" value="Multidrug efflux transporter AcrB pore domain"/>
    <property type="match status" value="1"/>
</dbReference>
<dbReference type="Proteomes" id="UP000006251">
    <property type="component" value="Unassembled WGS sequence"/>
</dbReference>
<sequence>MDNPKPDLGKPSIMDIFCKRPILAIVLSLTLCLVGIRAAIELPILQFPKIESASLQIVTPYIGASAEVVQGFVTEPIERAAASVPGIDYIDSNTTSGVSTVTLWLRLGVDSTRALAELSSRLDQIRFELPSGAEDPSVQVVRADRPFAVFYLTVNYDEEIAGMSRLEVTDYLSRRVVPSLSTIPGVQRVGLEGGRSPAMRIWLNTEKMAALDVAADDVSEALRANNLVATVGRSENAQQRIGLLTDTSLSSAEEFENLIIRQVDGAQVRIKDIAEVKLGEEEGQVSSRLDKKTVLYISVWPLPGANEIEIGDRVYKMLDKINLTLPQGLSITDGYDGTIYMRSALREIFITLAETILLVGLVVVAMMGSFRTALVPLITIPISILGAIAAMTLMGFTLNLLTVLAIVLSVGLVVDDAIVVVENVARYMRQGMSRMEAALASSRQLLAPIISMTITLAAVYAPIGLLSGLTGALFKEFAFTLAIAVLISGFVAITLSPIMSAYASPEGGKEGKLTRKVNGFFERLKTAYGKVLIRTIEWKAQVLTIAIFLSLLTVPFYLFSLKELAPTEDQSSINVIVESSPDASLEYTMNKMDGIVDTMKELEGAKFMWQIVNPLGAFSGVDFVGSSEREQSTQDMFWKAFASLSSVTGLKAFPVLESALPTSGNFSVELVVLSTDSYEDMKVNANKMVQAAIASEKFLFADTDLKIDLPQARFNLNRERIADLGMDLTSVSRQLEVLLSGNFVNRYNQDGRAYRVIPMIDEAGRANPEAILDLQIRTPAGDLVPVRTIATLVTETAPRVLSKFQQKNAFRIFGEVIPGTTKEQGLRALEDAAARLLPVDYSIDYAGESRQIRLEGNSLEGVLLVALIFVFLVLAVQFNSFRDPLVVLLGSVPLALAGAMMFAFLDFTTINIYSQVGFITLVGLIAKNGILIVEFANHMQKIGYTKLEAIQLAAQTRLRPVLMTTAATVLGHFPLVLVTGAGAEARNSIGIILVAGMLVGTLFTLLVLPSVYMVLASNHSPDELNDGETDNRSTEDTSDTKRNAA</sequence>
<keyword evidence="2" id="KW-0812">Transmembrane</keyword>
<keyword evidence="4" id="KW-1185">Reference proteome</keyword>
<gene>
    <name evidence="3" type="ORF">GPAL_3818</name>
</gene>
<dbReference type="EMBL" id="BAEQ01000065">
    <property type="protein sequence ID" value="GAC30658.1"/>
    <property type="molecule type" value="Genomic_DNA"/>
</dbReference>
<feature type="region of interest" description="Disordered" evidence="1">
    <location>
        <begin position="1022"/>
        <end position="1045"/>
    </location>
</feature>
<feature type="transmembrane region" description="Helical" evidence="2">
    <location>
        <begin position="885"/>
        <end position="904"/>
    </location>
</feature>
<dbReference type="GO" id="GO:0005886">
    <property type="term" value="C:plasma membrane"/>
    <property type="evidence" value="ECO:0007669"/>
    <property type="project" value="TreeGrafter"/>
</dbReference>
<organism evidence="3 4">
    <name type="scientific">Brumicola pallidula DSM 14239 = ACAM 615</name>
    <dbReference type="NCBI Taxonomy" id="1121922"/>
    <lineage>
        <taxon>Bacteria</taxon>
        <taxon>Pseudomonadati</taxon>
        <taxon>Pseudomonadota</taxon>
        <taxon>Gammaproteobacteria</taxon>
        <taxon>Alteromonadales</taxon>
        <taxon>Alteromonadaceae</taxon>
        <taxon>Brumicola</taxon>
    </lineage>
</organism>
<comment type="caution">
    <text evidence="3">The sequence shown here is derived from an EMBL/GenBank/DDBJ whole genome shotgun (WGS) entry which is preliminary data.</text>
</comment>
<feature type="transmembrane region" description="Helical" evidence="2">
    <location>
        <begin position="400"/>
        <end position="424"/>
    </location>
</feature>
<feature type="transmembrane region" description="Helical" evidence="2">
    <location>
        <begin position="445"/>
        <end position="465"/>
    </location>
</feature>
<evidence type="ECO:0000313" key="4">
    <source>
        <dbReference type="Proteomes" id="UP000006251"/>
    </source>
</evidence>
<reference evidence="4" key="1">
    <citation type="journal article" date="2014" name="Environ. Microbiol.">
        <title>Comparative genomics of the marine bacterial genus Glaciecola reveals the high degree of genomic diversity and genomic characteristic for cold adaptation.</title>
        <authorList>
            <person name="Qin Q.L."/>
            <person name="Xie B.B."/>
            <person name="Yu Y."/>
            <person name="Shu Y.L."/>
            <person name="Rong J.C."/>
            <person name="Zhang Y.J."/>
            <person name="Zhao D.L."/>
            <person name="Chen X.L."/>
            <person name="Zhang X.Y."/>
            <person name="Chen B."/>
            <person name="Zhou B.C."/>
            <person name="Zhang Y.Z."/>
        </authorList>
    </citation>
    <scope>NUCLEOTIDE SEQUENCE [LARGE SCALE GENOMIC DNA]</scope>
    <source>
        <strain evidence="4">ACAM 615</strain>
    </source>
</reference>
<dbReference type="SUPFAM" id="SSF82693">
    <property type="entry name" value="Multidrug efflux transporter AcrB pore domain, PN1, PN2, PC1 and PC2 subdomains"/>
    <property type="match status" value="3"/>
</dbReference>
<dbReference type="SUPFAM" id="SSF82866">
    <property type="entry name" value="Multidrug efflux transporter AcrB transmembrane domain"/>
    <property type="match status" value="2"/>
</dbReference>
<accession>K6ZP46</accession>
<dbReference type="RefSeq" id="WP_006015126.1">
    <property type="nucleotide sequence ID" value="NZ_BAEQ01000065.1"/>
</dbReference>
<evidence type="ECO:0000256" key="2">
    <source>
        <dbReference type="SAM" id="Phobius"/>
    </source>
</evidence>
<dbReference type="AlphaFoldDB" id="K6ZP46"/>
<feature type="transmembrane region" description="Helical" evidence="2">
    <location>
        <begin position="348"/>
        <end position="367"/>
    </location>
</feature>
<dbReference type="PANTHER" id="PTHR32063:SF14">
    <property type="entry name" value="BLL4319 PROTEIN"/>
    <property type="match status" value="1"/>
</dbReference>
<feature type="transmembrane region" description="Helical" evidence="2">
    <location>
        <begin position="477"/>
        <end position="503"/>
    </location>
</feature>
<dbReference type="PRINTS" id="PR00702">
    <property type="entry name" value="ACRIFLAVINRP"/>
</dbReference>
<dbReference type="SUPFAM" id="SSF82714">
    <property type="entry name" value="Multidrug efflux transporter AcrB TolC docking domain, DN and DC subdomains"/>
    <property type="match status" value="2"/>
</dbReference>
<dbReference type="Pfam" id="PF00873">
    <property type="entry name" value="ACR_tran"/>
    <property type="match status" value="1"/>
</dbReference>
<feature type="transmembrane region" description="Helical" evidence="2">
    <location>
        <begin position="989"/>
        <end position="1015"/>
    </location>
</feature>
<keyword evidence="2" id="KW-1133">Transmembrane helix</keyword>
<protein>
    <submittedName>
        <fullName evidence="3">Acriflavin resistance protein</fullName>
    </submittedName>
</protein>
<feature type="transmembrane region" description="Helical" evidence="2">
    <location>
        <begin position="859"/>
        <end position="878"/>
    </location>
</feature>
<dbReference type="Gene3D" id="3.30.70.1320">
    <property type="entry name" value="Multidrug efflux transporter AcrB pore domain like"/>
    <property type="match status" value="1"/>
</dbReference>
<keyword evidence="2" id="KW-0472">Membrane</keyword>
<feature type="transmembrane region" description="Helical" evidence="2">
    <location>
        <begin position="540"/>
        <end position="559"/>
    </location>
</feature>
<evidence type="ECO:0000256" key="1">
    <source>
        <dbReference type="SAM" id="MobiDB-lite"/>
    </source>
</evidence>